<evidence type="ECO:0000313" key="3">
    <source>
        <dbReference type="EMBL" id="PMD35883.1"/>
    </source>
</evidence>
<dbReference type="EMBL" id="KZ613951">
    <property type="protein sequence ID" value="PMD35883.1"/>
    <property type="molecule type" value="Genomic_DNA"/>
</dbReference>
<feature type="region of interest" description="Disordered" evidence="1">
    <location>
        <begin position="283"/>
        <end position="335"/>
    </location>
</feature>
<feature type="compositionally biased region" description="Low complexity" evidence="1">
    <location>
        <begin position="39"/>
        <end position="49"/>
    </location>
</feature>
<name>A0A2J6RBJ7_HYAVF</name>
<organism evidence="3 4">
    <name type="scientific">Hyaloscypha variabilis (strain UAMH 11265 / GT02V1 / F)</name>
    <name type="common">Meliniomyces variabilis</name>
    <dbReference type="NCBI Taxonomy" id="1149755"/>
    <lineage>
        <taxon>Eukaryota</taxon>
        <taxon>Fungi</taxon>
        <taxon>Dikarya</taxon>
        <taxon>Ascomycota</taxon>
        <taxon>Pezizomycotina</taxon>
        <taxon>Leotiomycetes</taxon>
        <taxon>Helotiales</taxon>
        <taxon>Hyaloscyphaceae</taxon>
        <taxon>Hyaloscypha</taxon>
        <taxon>Hyaloscypha variabilis</taxon>
    </lineage>
</organism>
<proteinExistence type="predicted"/>
<feature type="region of interest" description="Disordered" evidence="1">
    <location>
        <begin position="34"/>
        <end position="57"/>
    </location>
</feature>
<evidence type="ECO:0000256" key="1">
    <source>
        <dbReference type="SAM" id="MobiDB-lite"/>
    </source>
</evidence>
<feature type="chain" id="PRO_5014400274" evidence="2">
    <location>
        <begin position="20"/>
        <end position="413"/>
    </location>
</feature>
<gene>
    <name evidence="3" type="ORF">L207DRAFT_569294</name>
</gene>
<dbReference type="AlphaFoldDB" id="A0A2J6RBJ7"/>
<evidence type="ECO:0000256" key="2">
    <source>
        <dbReference type="SAM" id="SignalP"/>
    </source>
</evidence>
<keyword evidence="4" id="KW-1185">Reference proteome</keyword>
<feature type="compositionally biased region" description="Basic and acidic residues" evidence="1">
    <location>
        <begin position="150"/>
        <end position="161"/>
    </location>
</feature>
<keyword evidence="2" id="KW-0732">Signal</keyword>
<reference evidence="3 4" key="1">
    <citation type="submission" date="2016-04" db="EMBL/GenBank/DDBJ databases">
        <title>A degradative enzymes factory behind the ericoid mycorrhizal symbiosis.</title>
        <authorList>
            <consortium name="DOE Joint Genome Institute"/>
            <person name="Martino E."/>
            <person name="Morin E."/>
            <person name="Grelet G."/>
            <person name="Kuo A."/>
            <person name="Kohler A."/>
            <person name="Daghino S."/>
            <person name="Barry K."/>
            <person name="Choi C."/>
            <person name="Cichocki N."/>
            <person name="Clum A."/>
            <person name="Copeland A."/>
            <person name="Hainaut M."/>
            <person name="Haridas S."/>
            <person name="Labutti K."/>
            <person name="Lindquist E."/>
            <person name="Lipzen A."/>
            <person name="Khouja H.-R."/>
            <person name="Murat C."/>
            <person name="Ohm R."/>
            <person name="Olson A."/>
            <person name="Spatafora J."/>
            <person name="Veneault-Fourrey C."/>
            <person name="Henrissat B."/>
            <person name="Grigoriev I."/>
            <person name="Martin F."/>
            <person name="Perotto S."/>
        </authorList>
    </citation>
    <scope>NUCLEOTIDE SEQUENCE [LARGE SCALE GENOMIC DNA]</scope>
    <source>
        <strain evidence="3 4">F</strain>
    </source>
</reference>
<feature type="signal peptide" evidence="2">
    <location>
        <begin position="1"/>
        <end position="19"/>
    </location>
</feature>
<feature type="compositionally biased region" description="Polar residues" evidence="1">
    <location>
        <begin position="162"/>
        <end position="180"/>
    </location>
</feature>
<feature type="region of interest" description="Disordered" evidence="1">
    <location>
        <begin position="73"/>
        <end position="187"/>
    </location>
</feature>
<dbReference type="Proteomes" id="UP000235786">
    <property type="component" value="Unassembled WGS sequence"/>
</dbReference>
<protein>
    <submittedName>
        <fullName evidence="3">Uncharacterized protein</fullName>
    </submittedName>
</protein>
<feature type="compositionally biased region" description="Polar residues" evidence="1">
    <location>
        <begin position="74"/>
        <end position="103"/>
    </location>
</feature>
<feature type="region of interest" description="Disordered" evidence="1">
    <location>
        <begin position="216"/>
        <end position="258"/>
    </location>
</feature>
<feature type="compositionally biased region" description="Polar residues" evidence="1">
    <location>
        <begin position="283"/>
        <end position="304"/>
    </location>
</feature>
<accession>A0A2J6RBJ7</accession>
<feature type="compositionally biased region" description="Low complexity" evidence="1">
    <location>
        <begin position="306"/>
        <end position="321"/>
    </location>
</feature>
<evidence type="ECO:0000313" key="4">
    <source>
        <dbReference type="Proteomes" id="UP000235786"/>
    </source>
</evidence>
<sequence length="413" mass="43554">MRLSRGVLIALALGALNAAARPQWSFTFGRKYPLEEHSSSNSNPEPTSSAVQAPRNPPSWTINLFKGWYGSSGQGASSQLDTQEPSVTSNAPRIYTSAPNNGDNKPYGSAGRTAISSEPGPKTANASGQGSKPTAVYLKPSLSAESALQSHDDGQRSEKFTRTSAPAANHNPSHARSSNPGLDLPADATALGSAPKFFVDSVDAPLSGSHIAISPNQFNFTNPREAASSPGIPSPGRSTGSESAERSETATAATSMIAVTNKESPTVVSPYSQTKSLQSVKSVLTTNSLSPEQSSMPSVTQVPNYPSGSSSPESGVSTPVSDKTSRIRSPQRSRNEAEKLHLRAFDLSWKHHTNNLDQLPASIFFVPNFSFKSKSSAISHSHGAFSVGGIWGLAQPTSTMSRYVISTQSTTYK</sequence>